<feature type="non-terminal residue" evidence="1">
    <location>
        <position position="126"/>
    </location>
</feature>
<sequence length="126" mass="14600">TSLTNACEFLKSHHFLEIDVQRLVDNENELDHKICECERENAKLEENPDYIFNVLDAPKAAKMLLYVKTCKDTVFFAGVTAILSSRSEVKEDEKKQTETSPAIPIRQEIINTLDLMEKFLQRYSIF</sequence>
<dbReference type="EMBL" id="ASPP01032167">
    <property type="protein sequence ID" value="ETO03768.1"/>
    <property type="molecule type" value="Genomic_DNA"/>
</dbReference>
<feature type="non-terminal residue" evidence="1">
    <location>
        <position position="1"/>
    </location>
</feature>
<gene>
    <name evidence="1" type="ORF">RFI_33634</name>
</gene>
<keyword evidence="2" id="KW-1185">Reference proteome</keyword>
<protein>
    <submittedName>
        <fullName evidence="1">Uncharacterized protein</fullName>
    </submittedName>
</protein>
<evidence type="ECO:0000313" key="1">
    <source>
        <dbReference type="EMBL" id="ETO03768.1"/>
    </source>
</evidence>
<dbReference type="Proteomes" id="UP000023152">
    <property type="component" value="Unassembled WGS sequence"/>
</dbReference>
<dbReference type="AlphaFoldDB" id="X6LPC5"/>
<proteinExistence type="predicted"/>
<comment type="caution">
    <text evidence="1">The sequence shown here is derived from an EMBL/GenBank/DDBJ whole genome shotgun (WGS) entry which is preliminary data.</text>
</comment>
<reference evidence="1 2" key="1">
    <citation type="journal article" date="2013" name="Curr. Biol.">
        <title>The Genome of the Foraminiferan Reticulomyxa filosa.</title>
        <authorList>
            <person name="Glockner G."/>
            <person name="Hulsmann N."/>
            <person name="Schleicher M."/>
            <person name="Noegel A.A."/>
            <person name="Eichinger L."/>
            <person name="Gallinger C."/>
            <person name="Pawlowski J."/>
            <person name="Sierra R."/>
            <person name="Euteneuer U."/>
            <person name="Pillet L."/>
            <person name="Moustafa A."/>
            <person name="Platzer M."/>
            <person name="Groth M."/>
            <person name="Szafranski K."/>
            <person name="Schliwa M."/>
        </authorList>
    </citation>
    <scope>NUCLEOTIDE SEQUENCE [LARGE SCALE GENOMIC DNA]</scope>
</reference>
<evidence type="ECO:0000313" key="2">
    <source>
        <dbReference type="Proteomes" id="UP000023152"/>
    </source>
</evidence>
<accession>X6LPC5</accession>
<name>X6LPC5_RETFI</name>
<organism evidence="1 2">
    <name type="scientific">Reticulomyxa filosa</name>
    <dbReference type="NCBI Taxonomy" id="46433"/>
    <lineage>
        <taxon>Eukaryota</taxon>
        <taxon>Sar</taxon>
        <taxon>Rhizaria</taxon>
        <taxon>Retaria</taxon>
        <taxon>Foraminifera</taxon>
        <taxon>Monothalamids</taxon>
        <taxon>Reticulomyxidae</taxon>
        <taxon>Reticulomyxa</taxon>
    </lineage>
</organism>